<accession>A0A195BTW5</accession>
<keyword evidence="2" id="KW-1185">Reference proteome</keyword>
<dbReference type="EMBL" id="KQ976405">
    <property type="protein sequence ID" value="KYM91847.1"/>
    <property type="molecule type" value="Genomic_DNA"/>
</dbReference>
<evidence type="ECO:0000313" key="2">
    <source>
        <dbReference type="Proteomes" id="UP000078540"/>
    </source>
</evidence>
<protein>
    <submittedName>
        <fullName evidence="1">Uncharacterized protein</fullName>
    </submittedName>
</protein>
<proteinExistence type="predicted"/>
<organism evidence="1 2">
    <name type="scientific">Atta colombica</name>
    <dbReference type="NCBI Taxonomy" id="520822"/>
    <lineage>
        <taxon>Eukaryota</taxon>
        <taxon>Metazoa</taxon>
        <taxon>Ecdysozoa</taxon>
        <taxon>Arthropoda</taxon>
        <taxon>Hexapoda</taxon>
        <taxon>Insecta</taxon>
        <taxon>Pterygota</taxon>
        <taxon>Neoptera</taxon>
        <taxon>Endopterygota</taxon>
        <taxon>Hymenoptera</taxon>
        <taxon>Apocrita</taxon>
        <taxon>Aculeata</taxon>
        <taxon>Formicoidea</taxon>
        <taxon>Formicidae</taxon>
        <taxon>Myrmicinae</taxon>
        <taxon>Atta</taxon>
    </lineage>
</organism>
<dbReference type="AlphaFoldDB" id="A0A195BTW5"/>
<sequence>MINMENRFKQNLYSQDHFSFNNENKRSTTSNDFEFNKCYLGHDPEQHSGNLAVDWIPCMLM</sequence>
<reference evidence="1 2" key="1">
    <citation type="submission" date="2015-09" db="EMBL/GenBank/DDBJ databases">
        <title>Atta colombica WGS genome.</title>
        <authorList>
            <person name="Nygaard S."/>
            <person name="Hu H."/>
            <person name="Boomsma J."/>
            <person name="Zhang G."/>
        </authorList>
    </citation>
    <scope>NUCLEOTIDE SEQUENCE [LARGE SCALE GENOMIC DNA]</scope>
    <source>
        <strain evidence="1">Treedump-2</strain>
        <tissue evidence="1">Whole body</tissue>
    </source>
</reference>
<evidence type="ECO:0000313" key="1">
    <source>
        <dbReference type="EMBL" id="KYM91847.1"/>
    </source>
</evidence>
<name>A0A195BTW5_9HYME</name>
<gene>
    <name evidence="1" type="ORF">ALC53_01349</name>
</gene>
<dbReference type="Proteomes" id="UP000078540">
    <property type="component" value="Unassembled WGS sequence"/>
</dbReference>